<proteinExistence type="predicted"/>
<name>A0A1B7MWQ3_9AGAM</name>
<evidence type="ECO:0000259" key="9">
    <source>
        <dbReference type="Pfam" id="PF12359"/>
    </source>
</evidence>
<dbReference type="GO" id="GO:0006508">
    <property type="term" value="P:proteolysis"/>
    <property type="evidence" value="ECO:0007669"/>
    <property type="project" value="UniProtKB-KW"/>
</dbReference>
<dbReference type="STRING" id="1314800.A0A1B7MWQ3"/>
<dbReference type="Proteomes" id="UP000092154">
    <property type="component" value="Unassembled WGS sequence"/>
</dbReference>
<evidence type="ECO:0000313" key="12">
    <source>
        <dbReference type="Proteomes" id="UP000092154"/>
    </source>
</evidence>
<feature type="domain" description="DUF3638" evidence="8">
    <location>
        <begin position="2010"/>
        <end position="2230"/>
    </location>
</feature>
<dbReference type="Pfam" id="PF12340">
    <property type="entry name" value="DUF3638"/>
    <property type="match status" value="1"/>
</dbReference>
<dbReference type="InterPro" id="IPR046541">
    <property type="entry name" value="DUF6606"/>
</dbReference>
<keyword evidence="12" id="KW-1185">Reference proteome</keyword>
<keyword evidence="4" id="KW-0833">Ubl conjugation pathway</keyword>
<gene>
    <name evidence="11" type="ORF">K503DRAFT_857617</name>
</gene>
<dbReference type="PANTHER" id="PTHR13367:SF33">
    <property type="entry name" value="P-LOOP CONTAINING NUCLEOSIDE TRIPHOSPHATE HYDROLASE PROTEIN"/>
    <property type="match status" value="1"/>
</dbReference>
<dbReference type="GO" id="GO:0004843">
    <property type="term" value="F:cysteine-type deubiquitinase activity"/>
    <property type="evidence" value="ECO:0007669"/>
    <property type="project" value="UniProtKB-EC"/>
</dbReference>
<keyword evidence="7" id="KW-0175">Coiled coil</keyword>
<dbReference type="PANTHER" id="PTHR13367">
    <property type="entry name" value="UBIQUITIN THIOESTERASE"/>
    <property type="match status" value="1"/>
</dbReference>
<feature type="domain" description="DUF3645" evidence="9">
    <location>
        <begin position="2353"/>
        <end position="2384"/>
    </location>
</feature>
<reference evidence="11 12" key="1">
    <citation type="submission" date="2016-06" db="EMBL/GenBank/DDBJ databases">
        <title>Comparative genomics of the ectomycorrhizal sister species Rhizopogon vinicolor and Rhizopogon vesiculosus (Basidiomycota: Boletales) reveals a divergence of the mating type B locus.</title>
        <authorList>
            <consortium name="DOE Joint Genome Institute"/>
            <person name="Mujic A.B."/>
            <person name="Kuo A."/>
            <person name="Tritt A."/>
            <person name="Lipzen A."/>
            <person name="Chen C."/>
            <person name="Johnson J."/>
            <person name="Sharma A."/>
            <person name="Barry K."/>
            <person name="Grigoriev I.V."/>
            <person name="Spatafora J.W."/>
        </authorList>
    </citation>
    <scope>NUCLEOTIDE SEQUENCE [LARGE SCALE GENOMIC DNA]</scope>
    <source>
        <strain evidence="11 12">AM-OR11-026</strain>
    </source>
</reference>
<dbReference type="Pfam" id="PF20255">
    <property type="entry name" value="DUF6606"/>
    <property type="match status" value="1"/>
</dbReference>
<dbReference type="EMBL" id="KV448377">
    <property type="protein sequence ID" value="OAX37032.1"/>
    <property type="molecule type" value="Genomic_DNA"/>
</dbReference>
<comment type="catalytic activity">
    <reaction evidence="1">
        <text>Thiol-dependent hydrolysis of ester, thioester, amide, peptide and isopeptide bonds formed by the C-terminal Gly of ubiquitin (a 76-residue protein attached to proteins as an intracellular targeting signal).</text>
        <dbReference type="EC" id="3.4.19.12"/>
    </reaction>
</comment>
<dbReference type="Pfam" id="PF12359">
    <property type="entry name" value="DUF3645"/>
    <property type="match status" value="1"/>
</dbReference>
<protein>
    <recommendedName>
        <fullName evidence="2">ubiquitinyl hydrolase 1</fullName>
        <ecNumber evidence="2">3.4.19.12</ecNumber>
    </recommendedName>
</protein>
<evidence type="ECO:0000256" key="7">
    <source>
        <dbReference type="SAM" id="Coils"/>
    </source>
</evidence>
<keyword evidence="3" id="KW-0645">Protease</keyword>
<dbReference type="InterPro" id="IPR022105">
    <property type="entry name" value="DUF3645"/>
</dbReference>
<evidence type="ECO:0000256" key="3">
    <source>
        <dbReference type="ARBA" id="ARBA00022670"/>
    </source>
</evidence>
<feature type="coiled-coil region" evidence="7">
    <location>
        <begin position="568"/>
        <end position="606"/>
    </location>
</feature>
<dbReference type="EC" id="3.4.19.12" evidence="2"/>
<accession>A0A1B7MWQ3</accession>
<evidence type="ECO:0000256" key="5">
    <source>
        <dbReference type="ARBA" id="ARBA00022801"/>
    </source>
</evidence>
<sequence>MPQYSQVKPPDQSGLEYIINHVFCPLKLPQGNDHSLENDMALSQAIVDAAFAFNDQLPSNQQLLWMSSLKMLRNLKDSIRFSTLSANEVQSQISGMYNQDILVYMIRAQNAAVVMRKLESETIFESFEISPDPAAVMSAKGKLICSYPGPAIAVSNTIVADPTFPPELANFLVHMDQDVLDAAATRTKAKSTVLEERDTTHPRYITELLTGILRGLGSIADIPRIRKRIGDDVLWEKAKLPWRRSPLWLVIRIALQTTLERSALTGRTTYKSFMLFFMTTLTRLAINHDLSNEILHCMSAKIARRLFKLGSSASPELSHTVNEVTGEVRGILEERWGSIQDAQEASPHWDPETLRVLQDTYLSLNTSREYIHHALNNQHSSPPSTSFKPSHHMRGTIDDFLDTNANFLAAAHTTEPSLALADFETVIRLGIDDWVAHVASQTAETACISIEACACAYSSRALKSYKGNPENLSIMLITLFELWVAMDKIVIGQIPLLAEYSPEIPLSLLERLLIRKSSALDRVKRLHAYLKARHHGTFNCPSVFSSTTNDKSFAVRYFHQSSKLKSLKRDIEADAEKERKEKKKELQTLNKQYTALQRRTENSTHQQGINSRGWEYHMKKHCEKCRLEKEMRSMMITVHEWPLPTREQDAMVVVFHLACPVAFDMWRSVTSHILVDICTPKVVSPSHPFTTLPEYDALQRYRECHPRQRLTLASDAKPFTNCHYSRTHIPTQESSICVNNGLVFRLFDTTTNAWGANLLLHCDSSKLCTFLLPKGPYDGLQRYLAETSHPSNEVIANQADCHRDMTMHEFIAFGALRSGPQLQWMNVLRELRARTLNFRRDEVHLLLSQAVSQIGPLSSEEELLWHEDLNSMPFITTLFAELESLMASVEGNWLEGVTMSTIVMLVSRVLSSTQEESIKSRGYSLLRKIRTATFTLLTQLSAKMQGSNDETVSRELQGRVRDMAFTCRSTFDVDGGTSLLLTSDEDMKVFAYCAVMIYDNTPSKRGDLPQHSQLLLERDERCCHALEAAVRQRAELHRQGLDHAVAKIWGSYRQGTPWKALPAPNSRWLVSHTAASISQSPQTVYFNVINGCLLVDGKQLGRLPSTIVQHPTYQTIFRDQILDIVPADIPGMEYATRGNLYDHQVSFALRSNDLIIRAKHVDQGSPVLQLIPSKKFVDDLPMTLIEGHTHWLNLHTSEIEIRPAENAWKSSPDSWRLRFAVSGSSTLHKAQAGIITLVDIRSQTWDMIAERMRPLEDARYIMVTCNVVSGRASSLKVDLPRYGLEFFIDEDGELQSRNMRNMVVDVVQSTGTMLGLQNQLVLRPKLQIADEHPRTVIIPDGRISYSPNGHHIRVTIAPEGSRVTYHLYRVESDLRRLTGNVGLTSKLYQALLHAVTSGCLPDPLTGRTGTEEALHILHSAACRSFMKLRSRDTNLLCELSSLSARRVWYPIHLRKMQTVSWSSLSSLAQHHGFHAAAKSIMGYGKQLSAFSDRSEVSFDLPPSTDHLLERASIRASAVYPTEFSLPLSRGDTDVVYASRHIPDKNAEEGAFKTAFMVHQWPSRLPVQRDLLGLLTQWNNFQGVGESLSLRYSKDWLQPSFPDIFLSAYDLCRGATKKQTFQLLFTLASVTYSSEDNHGLVPTLLAFATVTDIPGPTNPPQFTSYDLSDGFMPSGVILGNLISSCAIDFEHSQERYLVANIGEDEKALGRRRYSAFEDKCDSEKQVILSKVSSAWPCEHPPKLNTLRASCYDLNKLSGKLQPVFHSCWRNRSLKQHLDVLQGIINRFYTPNLPSKIPSQYVLDSCLDHVTSPTSSVDTQCLFNKKPPVIRTLGSSQVLPNANHRDLVSPDSALTSRLQKLVNDFRDRGSNKFHHKYANDLDSSRSIFCTERLAAQPDSAPYTMEVLLEHHSQRSAQFHKSLTTIQDALYPASDAENALHNAGLWPRVTSNFLFSRMASVSESHLGKAWFTALVHLSRILLQLQRSRRLLVFAAKENWVEFFKELENDECNGFDPESYHDWLLIQIESQFLARPVQVKVALEMMSPSTRRNTSLQLNMGEGKSYVIVPLAAAALSDTQKLVRVIVLKSLSAQMFQLLVERLSGLAQRRIFYVPFSRSLSVDSSKVKMYRDLMQECMDTKGILVVQPDHILSFELMAVDRQLSPETGASEEMLQAQRWLDNHTRDILDESDEILHVRYQLVYTVGLQNALQGHPERWTSTQQVLTLVAKHAARFVRNFPSHSGAEVSVGERGSFPFIRILHPMAGEELVQWIAQDVTSGALENLSFDQASPKVKRAVRQFIATEKISNDCIRLIKNHYQGTTIWPGLLVLRGLLACGILVYALKERRFRVDYGLSPKRTMLAVPFRAKDMPSLRAEFGHPDVAVTLTCLSYYYTGLTHEQLLLCFELLLKQDNPALEYESWVLGLQSVPEHLRNLRGVNTESAEQLNDLQKLFTSNKAVIDFYLSRVVFPKEAKAFPDKLTCSGWDLAQEKRHLTTGFSGTNDNRYLLPSSMEQHDLHYQRSTNARVLGFLLRPENSCYRCMPPGQKVQEFIQALISQTPEVRVLLDVGAQMLELKNQELAEAWLQVKKNAGAAVFVNDDDELVVVSRDGTVELLVSSPFAQQLDQCIVYLDDAHTRGTDLKLPSGFRAAVTLGPKVTKDRLTQGCMRMRKLGNGHSIMFFAPVEVDRSIRSVAQKADTDDVDVADILHWAMLETCTDIQMRASHWIQQGLDFKMRHSAWDQYSPTLSTSISTLKTACDIGLLPVLVVMSPDEVNHLLPSIRKSKVVHLCAYTPRTTKTMQACDLRFYSIPSTPQLTPLNPLICQLNLFAGQLYFSNYEMYLRTCSFLGLNGPDLRDEDLVVDSDGFIKEENRPAARDSCSFSQSQLLPLKELFEMRRKGMGYLPTHLGKMLNGRILSEEDFRD</sequence>
<feature type="domain" description="DUF6606" evidence="10">
    <location>
        <begin position="18"/>
        <end position="282"/>
    </location>
</feature>
<evidence type="ECO:0000256" key="1">
    <source>
        <dbReference type="ARBA" id="ARBA00000707"/>
    </source>
</evidence>
<evidence type="ECO:0000256" key="6">
    <source>
        <dbReference type="ARBA" id="ARBA00022807"/>
    </source>
</evidence>
<dbReference type="OrthoDB" id="3182339at2759"/>
<evidence type="ECO:0000256" key="4">
    <source>
        <dbReference type="ARBA" id="ARBA00022786"/>
    </source>
</evidence>
<dbReference type="InParanoid" id="A0A1B7MWQ3"/>
<evidence type="ECO:0000313" key="11">
    <source>
        <dbReference type="EMBL" id="OAX37032.1"/>
    </source>
</evidence>
<evidence type="ECO:0000259" key="8">
    <source>
        <dbReference type="Pfam" id="PF12340"/>
    </source>
</evidence>
<dbReference type="InterPro" id="IPR051346">
    <property type="entry name" value="OTU_Deubiquitinase"/>
</dbReference>
<keyword evidence="5" id="KW-0378">Hydrolase</keyword>
<evidence type="ECO:0000256" key="2">
    <source>
        <dbReference type="ARBA" id="ARBA00012759"/>
    </source>
</evidence>
<organism evidence="11 12">
    <name type="scientific">Rhizopogon vinicolor AM-OR11-026</name>
    <dbReference type="NCBI Taxonomy" id="1314800"/>
    <lineage>
        <taxon>Eukaryota</taxon>
        <taxon>Fungi</taxon>
        <taxon>Dikarya</taxon>
        <taxon>Basidiomycota</taxon>
        <taxon>Agaricomycotina</taxon>
        <taxon>Agaricomycetes</taxon>
        <taxon>Agaricomycetidae</taxon>
        <taxon>Boletales</taxon>
        <taxon>Suillineae</taxon>
        <taxon>Rhizopogonaceae</taxon>
        <taxon>Rhizopogon</taxon>
    </lineage>
</organism>
<evidence type="ECO:0000259" key="10">
    <source>
        <dbReference type="Pfam" id="PF20255"/>
    </source>
</evidence>
<dbReference type="InterPro" id="IPR022099">
    <property type="entry name" value="DUF3638"/>
</dbReference>
<keyword evidence="6" id="KW-0788">Thiol protease</keyword>